<dbReference type="EMBL" id="CP094358">
    <property type="protein sequence ID" value="UOB16099.1"/>
    <property type="molecule type" value="Genomic_DNA"/>
</dbReference>
<evidence type="ECO:0000313" key="3">
    <source>
        <dbReference type="EMBL" id="UOB16099.1"/>
    </source>
</evidence>
<feature type="domain" description="Uncharacterized protein YyaB-like PH" evidence="2">
    <location>
        <begin position="60"/>
        <end position="135"/>
    </location>
</feature>
<dbReference type="GO" id="GO:0030153">
    <property type="term" value="P:bacteriocin immunity"/>
    <property type="evidence" value="ECO:0007669"/>
    <property type="project" value="InterPro"/>
</dbReference>
<reference evidence="3" key="1">
    <citation type="submission" date="2022-03" db="EMBL/GenBank/DDBJ databases">
        <title>Description of Abyssus ytuae gen. nov., sp. nov., a novel member of the family Flavobacteriaceae isolated from the sediment of Mariana Trench.</title>
        <authorList>
            <person name="Zhang J."/>
            <person name="Xu X."/>
        </authorList>
    </citation>
    <scope>NUCLEOTIDE SEQUENCE</scope>
    <source>
        <strain evidence="3">MT3330</strain>
    </source>
</reference>
<keyword evidence="1" id="KW-0812">Transmembrane</keyword>
<evidence type="ECO:0000256" key="1">
    <source>
        <dbReference type="SAM" id="Phobius"/>
    </source>
</evidence>
<feature type="transmembrane region" description="Helical" evidence="1">
    <location>
        <begin position="9"/>
        <end position="31"/>
    </location>
</feature>
<accession>A0A9E6ZKA1</accession>
<sequence>MKFESKKDIFFTATILGLNTFLIGVIIFWLISDRMEKQEYWGMFLISGVVVLLFWLFFGTGYELSEEGLIYKSGPFNGKISISRIREIVKGKTLWIGFRPATARKGLIIRYDEYNEIYISPKTNDTFIKKILELNSKIKITE</sequence>
<evidence type="ECO:0000313" key="4">
    <source>
        <dbReference type="Proteomes" id="UP000831290"/>
    </source>
</evidence>
<dbReference type="InterPro" id="IPR009589">
    <property type="entry name" value="PH_YyaB-like"/>
</dbReference>
<dbReference type="KEGG" id="fbm:MQE35_10150"/>
<name>A0A9E6ZKA1_9FLAO</name>
<dbReference type="Proteomes" id="UP000831290">
    <property type="component" value="Chromosome"/>
</dbReference>
<evidence type="ECO:0000259" key="2">
    <source>
        <dbReference type="Pfam" id="PF06713"/>
    </source>
</evidence>
<keyword evidence="4" id="KW-1185">Reference proteome</keyword>
<keyword evidence="1" id="KW-0472">Membrane</keyword>
<proteinExistence type="predicted"/>
<dbReference type="RefSeq" id="WP_255841256.1">
    <property type="nucleotide sequence ID" value="NZ_CP094358.1"/>
</dbReference>
<gene>
    <name evidence="3" type="ORF">MQE35_10150</name>
</gene>
<protein>
    <submittedName>
        <fullName evidence="3">PH domain-containing protein</fullName>
    </submittedName>
</protein>
<dbReference type="AlphaFoldDB" id="A0A9E6ZKA1"/>
<organism evidence="3 4">
    <name type="scientific">Abyssalbus ytuae</name>
    <dbReference type="NCBI Taxonomy" id="2926907"/>
    <lineage>
        <taxon>Bacteria</taxon>
        <taxon>Pseudomonadati</taxon>
        <taxon>Bacteroidota</taxon>
        <taxon>Flavobacteriia</taxon>
        <taxon>Flavobacteriales</taxon>
        <taxon>Flavobacteriaceae</taxon>
        <taxon>Abyssalbus</taxon>
    </lineage>
</organism>
<dbReference type="Pfam" id="PF06713">
    <property type="entry name" value="bPH_4"/>
    <property type="match status" value="1"/>
</dbReference>
<feature type="transmembrane region" description="Helical" evidence="1">
    <location>
        <begin position="43"/>
        <end position="62"/>
    </location>
</feature>
<keyword evidence="1" id="KW-1133">Transmembrane helix</keyword>